<accession>A0A166LBR4</accession>
<sequence>MLWVNEEVEAEQLRVESPDVTAAVVRLEERVVVVASVYVPGGERHALRSICDDLRRIVLDVRQRADRLVDVLWGGDEILMVRQGEADAIIDLMNEFSLSMVKCAIHETEYGSDYRAIETIFDILMPEPAPRERLLFKNAPWREINARITSTLETTLC</sequence>
<comment type="caution">
    <text evidence="1">The sequence shown here is derived from an EMBL/GenBank/DDBJ whole genome shotgun (WGS) entry which is preliminary data.</text>
</comment>
<organism evidence="1 2">
    <name type="scientific">Colletotrichum incanum</name>
    <name type="common">Soybean anthracnose fungus</name>
    <dbReference type="NCBI Taxonomy" id="1573173"/>
    <lineage>
        <taxon>Eukaryota</taxon>
        <taxon>Fungi</taxon>
        <taxon>Dikarya</taxon>
        <taxon>Ascomycota</taxon>
        <taxon>Pezizomycotina</taxon>
        <taxon>Sordariomycetes</taxon>
        <taxon>Hypocreomycetidae</taxon>
        <taxon>Glomerellales</taxon>
        <taxon>Glomerellaceae</taxon>
        <taxon>Colletotrichum</taxon>
        <taxon>Colletotrichum spaethianum species complex</taxon>
    </lineage>
</organism>
<proteinExistence type="predicted"/>
<dbReference type="STRING" id="1573173.A0A166LBR4"/>
<name>A0A166LBR4_COLIC</name>
<dbReference type="InterPro" id="IPR036691">
    <property type="entry name" value="Endo/exonu/phosph_ase_sf"/>
</dbReference>
<keyword evidence="2" id="KW-1185">Reference proteome</keyword>
<gene>
    <name evidence="1" type="ORF">CI238_10364</name>
</gene>
<evidence type="ECO:0000313" key="1">
    <source>
        <dbReference type="EMBL" id="KZL63330.1"/>
    </source>
</evidence>
<reference evidence="1 2" key="1">
    <citation type="submission" date="2015-06" db="EMBL/GenBank/DDBJ databases">
        <title>Survival trade-offs in plant roots during colonization by closely related pathogenic and mutualistic fungi.</title>
        <authorList>
            <person name="Hacquard S."/>
            <person name="Kracher B."/>
            <person name="Hiruma K."/>
            <person name="Weinman A."/>
            <person name="Muench P."/>
            <person name="Garrido Oter R."/>
            <person name="Ver Loren van Themaat E."/>
            <person name="Dallerey J.-F."/>
            <person name="Damm U."/>
            <person name="Henrissat B."/>
            <person name="Lespinet O."/>
            <person name="Thon M."/>
            <person name="Kemen E."/>
            <person name="McHardy A.C."/>
            <person name="Schulze-Lefert P."/>
            <person name="O'Connell R.J."/>
        </authorList>
    </citation>
    <scope>NUCLEOTIDE SEQUENCE [LARGE SCALE GENOMIC DNA]</scope>
    <source>
        <strain evidence="1 2">MAFF 238704</strain>
    </source>
</reference>
<dbReference type="EMBL" id="LFIW01002823">
    <property type="protein sequence ID" value="KZL63330.1"/>
    <property type="molecule type" value="Genomic_DNA"/>
</dbReference>
<evidence type="ECO:0000313" key="2">
    <source>
        <dbReference type="Proteomes" id="UP000076584"/>
    </source>
</evidence>
<dbReference type="SUPFAM" id="SSF56219">
    <property type="entry name" value="DNase I-like"/>
    <property type="match status" value="1"/>
</dbReference>
<protein>
    <submittedName>
        <fullName evidence="1">Transposon i</fullName>
    </submittedName>
</protein>
<dbReference type="AlphaFoldDB" id="A0A166LBR4"/>
<dbReference type="Proteomes" id="UP000076584">
    <property type="component" value="Unassembled WGS sequence"/>
</dbReference>